<dbReference type="Proteomes" id="UP000193144">
    <property type="component" value="Unassembled WGS sequence"/>
</dbReference>
<reference evidence="2 3" key="1">
    <citation type="submission" date="2016-07" db="EMBL/GenBank/DDBJ databases">
        <title>Pervasive Adenine N6-methylation of Active Genes in Fungi.</title>
        <authorList>
            <consortium name="DOE Joint Genome Institute"/>
            <person name="Mondo S.J."/>
            <person name="Dannebaum R.O."/>
            <person name="Kuo R.C."/>
            <person name="Labutti K."/>
            <person name="Haridas S."/>
            <person name="Kuo A."/>
            <person name="Salamov A."/>
            <person name="Ahrendt S.R."/>
            <person name="Lipzen A."/>
            <person name="Sullivan W."/>
            <person name="Andreopoulos W.B."/>
            <person name="Clum A."/>
            <person name="Lindquist E."/>
            <person name="Daum C."/>
            <person name="Ramamoorthy G.K."/>
            <person name="Gryganskyi A."/>
            <person name="Culley D."/>
            <person name="Magnuson J.K."/>
            <person name="James T.Y."/>
            <person name="O'Malley M.A."/>
            <person name="Stajich J.E."/>
            <person name="Spatafora J.W."/>
            <person name="Visel A."/>
            <person name="Grigoriev I.V."/>
        </authorList>
    </citation>
    <scope>NUCLEOTIDE SEQUENCE [LARGE SCALE GENOMIC DNA]</scope>
    <source>
        <strain evidence="2 3">CBS 115471</strain>
    </source>
</reference>
<keyword evidence="1" id="KW-0732">Signal</keyword>
<name>A0A1Y1YUK9_9PLEO</name>
<gene>
    <name evidence="2" type="ORF">BCR34DRAFT_97799</name>
</gene>
<comment type="caution">
    <text evidence="2">The sequence shown here is derived from an EMBL/GenBank/DDBJ whole genome shotgun (WGS) entry which is preliminary data.</text>
</comment>
<sequence>MWRICRRMAQSDWTRFPTLVEVALSLVCMWLSDNRSRPADQFSGTGLHATRKDDSHSTSQLCISSAKGCRIPPRFTHRRAVKISFAESGEGFRVRASLLLANVAEAYSGTADPRVAIATSTAANNWFTNCQPDKFSVQHRAETLLVLDQIRL</sequence>
<dbReference type="AlphaFoldDB" id="A0A1Y1YUK9"/>
<proteinExistence type="predicted"/>
<organism evidence="2 3">
    <name type="scientific">Clohesyomyces aquaticus</name>
    <dbReference type="NCBI Taxonomy" id="1231657"/>
    <lineage>
        <taxon>Eukaryota</taxon>
        <taxon>Fungi</taxon>
        <taxon>Dikarya</taxon>
        <taxon>Ascomycota</taxon>
        <taxon>Pezizomycotina</taxon>
        <taxon>Dothideomycetes</taxon>
        <taxon>Pleosporomycetidae</taxon>
        <taxon>Pleosporales</taxon>
        <taxon>Lindgomycetaceae</taxon>
        <taxon>Clohesyomyces</taxon>
    </lineage>
</organism>
<evidence type="ECO:0000313" key="2">
    <source>
        <dbReference type="EMBL" id="ORY01417.1"/>
    </source>
</evidence>
<evidence type="ECO:0000313" key="3">
    <source>
        <dbReference type="Proteomes" id="UP000193144"/>
    </source>
</evidence>
<dbReference type="EMBL" id="MCFA01000170">
    <property type="protein sequence ID" value="ORY01417.1"/>
    <property type="molecule type" value="Genomic_DNA"/>
</dbReference>
<protein>
    <submittedName>
        <fullName evidence="2">Uncharacterized protein</fullName>
    </submittedName>
</protein>
<evidence type="ECO:0000256" key="1">
    <source>
        <dbReference type="SAM" id="SignalP"/>
    </source>
</evidence>
<accession>A0A1Y1YUK9</accession>
<feature type="signal peptide" evidence="1">
    <location>
        <begin position="1"/>
        <end position="25"/>
    </location>
</feature>
<keyword evidence="3" id="KW-1185">Reference proteome</keyword>
<feature type="chain" id="PRO_5012485906" evidence="1">
    <location>
        <begin position="26"/>
        <end position="152"/>
    </location>
</feature>